<feature type="compositionally biased region" description="Acidic residues" evidence="1">
    <location>
        <begin position="453"/>
        <end position="465"/>
    </location>
</feature>
<gene>
    <name evidence="2" type="ORF">FIE12Z_9710</name>
</gene>
<sequence>MAELQIYINITSRYRVFDKSGKLPYSVAFGLCRRSSNDKDPRSLRLSANNSILDVPYALSHGLLSLREDDIEVDTGHLRSTDGNEPYLTLPSPVGRTGNWRNNLSIYYYHIPADSDLGRLFKPRKKYHIRNKSGGDLGGDHVYVDEMGQVSQPSETEKLVSSKAHGGARFTAVECLPWPPEIQTKMQMHKAEDNSPVLEITVVNNGNKPISVQTRHTQRLLTPNNPLQQNEEVPSLDPRPRIIDPKTPAPGSTIQVFDLATGQVVRETRKPGPCGGAVNPHDLRPKLETLTTLHPGQPLVRHVNVSGMLSKLPDGRYGLRMEPRGMWWCKGDIEDFAAAGEERVPHDKFETAIPPLILDCRDVAEQSPLAMCYQTKSVEVCDRCGSTGVGHYGPVTPCGRRGRGPLTQIDDNTEEPCYGVEVYEEEVSIDMCYNWRILEELEAQERERQQNNDSDDEDMEEVYIP</sequence>
<reference evidence="2 3" key="1">
    <citation type="journal article" date="2018" name="PLoS Pathog.">
        <title>Evolution of structural diversity of trichothecenes, a family of toxins produced by plant pathogenic and entomopathogenic fungi.</title>
        <authorList>
            <person name="Proctor R.H."/>
            <person name="McCormick S.P."/>
            <person name="Kim H.S."/>
            <person name="Cardoza R.E."/>
            <person name="Stanley A.M."/>
            <person name="Lindo L."/>
            <person name="Kelly A."/>
            <person name="Brown D.W."/>
            <person name="Lee T."/>
            <person name="Vaughan M.M."/>
            <person name="Alexander N.J."/>
            <person name="Busman M."/>
            <person name="Gutierrez S."/>
        </authorList>
    </citation>
    <scope>NUCLEOTIDE SEQUENCE [LARGE SCALE GENOMIC DNA]</scope>
    <source>
        <strain evidence="2 3">NRRL 13405</strain>
    </source>
</reference>
<proteinExistence type="predicted"/>
<organism evidence="2 3">
    <name type="scientific">Fusarium flagelliforme</name>
    <dbReference type="NCBI Taxonomy" id="2675880"/>
    <lineage>
        <taxon>Eukaryota</taxon>
        <taxon>Fungi</taxon>
        <taxon>Dikarya</taxon>
        <taxon>Ascomycota</taxon>
        <taxon>Pezizomycotina</taxon>
        <taxon>Sordariomycetes</taxon>
        <taxon>Hypocreomycetidae</taxon>
        <taxon>Hypocreales</taxon>
        <taxon>Nectriaceae</taxon>
        <taxon>Fusarium</taxon>
        <taxon>Fusarium incarnatum-equiseti species complex</taxon>
    </lineage>
</organism>
<evidence type="ECO:0000313" key="3">
    <source>
        <dbReference type="Proteomes" id="UP000265631"/>
    </source>
</evidence>
<protein>
    <submittedName>
        <fullName evidence="2">Thioredoxin-like protein</fullName>
    </submittedName>
</protein>
<dbReference type="Proteomes" id="UP000265631">
    <property type="component" value="Unassembled WGS sequence"/>
</dbReference>
<keyword evidence="3" id="KW-1185">Reference proteome</keyword>
<feature type="region of interest" description="Disordered" evidence="1">
    <location>
        <begin position="445"/>
        <end position="465"/>
    </location>
</feature>
<comment type="caution">
    <text evidence="2">The sequence shown here is derived from an EMBL/GenBank/DDBJ whole genome shotgun (WGS) entry which is preliminary data.</text>
</comment>
<dbReference type="STRING" id="2594813.A0A395MDM5"/>
<evidence type="ECO:0000256" key="1">
    <source>
        <dbReference type="SAM" id="MobiDB-lite"/>
    </source>
</evidence>
<evidence type="ECO:0000313" key="2">
    <source>
        <dbReference type="EMBL" id="RFN46022.1"/>
    </source>
</evidence>
<dbReference type="AlphaFoldDB" id="A0A395MDM5"/>
<dbReference type="EMBL" id="PXXK01000325">
    <property type="protein sequence ID" value="RFN46022.1"/>
    <property type="molecule type" value="Genomic_DNA"/>
</dbReference>
<name>A0A395MDM5_9HYPO</name>
<accession>A0A395MDM5</accession>